<evidence type="ECO:0000313" key="10">
    <source>
        <dbReference type="Proteomes" id="UP000065807"/>
    </source>
</evidence>
<keyword evidence="10" id="KW-1185">Reference proteome</keyword>
<dbReference type="InterPro" id="IPR000515">
    <property type="entry name" value="MetI-like"/>
</dbReference>
<dbReference type="KEGG" id="lpil:LIP_2145"/>
<evidence type="ECO:0000256" key="2">
    <source>
        <dbReference type="ARBA" id="ARBA00022448"/>
    </source>
</evidence>
<dbReference type="Pfam" id="PF00528">
    <property type="entry name" value="BPD_transp_1"/>
    <property type="match status" value="1"/>
</dbReference>
<keyword evidence="4 7" id="KW-0812">Transmembrane</keyword>
<reference evidence="10" key="2">
    <citation type="journal article" date="2016" name="Int. J. Syst. Evol. Microbiol.">
        <title>Complete genome sequence and cell structure of Limnochorda pilosa, a Gram-negative spore-former within the phylum Firmicutes.</title>
        <authorList>
            <person name="Watanabe M."/>
            <person name="Kojima H."/>
            <person name="Fukui M."/>
        </authorList>
    </citation>
    <scope>NUCLEOTIDE SEQUENCE [LARGE SCALE GENOMIC DNA]</scope>
    <source>
        <strain evidence="10">HC45</strain>
    </source>
</reference>
<reference evidence="10" key="1">
    <citation type="submission" date="2015-07" db="EMBL/GenBank/DDBJ databases">
        <title>Complete genome sequence and phylogenetic analysis of Limnochorda pilosa.</title>
        <authorList>
            <person name="Watanabe M."/>
            <person name="Kojima H."/>
            <person name="Fukui M."/>
        </authorList>
    </citation>
    <scope>NUCLEOTIDE SEQUENCE [LARGE SCALE GENOMIC DNA]</scope>
    <source>
        <strain evidence="10">HC45</strain>
    </source>
</reference>
<feature type="domain" description="ABC transmembrane type-1" evidence="8">
    <location>
        <begin position="84"/>
        <end position="298"/>
    </location>
</feature>
<feature type="transmembrane region" description="Helical" evidence="7">
    <location>
        <begin position="90"/>
        <end position="110"/>
    </location>
</feature>
<evidence type="ECO:0000256" key="7">
    <source>
        <dbReference type="RuleBase" id="RU363032"/>
    </source>
</evidence>
<feature type="transmembrane region" description="Helical" evidence="7">
    <location>
        <begin position="280"/>
        <end position="301"/>
    </location>
</feature>
<dbReference type="GO" id="GO:0005886">
    <property type="term" value="C:plasma membrane"/>
    <property type="evidence" value="ECO:0007669"/>
    <property type="project" value="UniProtKB-SubCell"/>
</dbReference>
<evidence type="ECO:0000259" key="8">
    <source>
        <dbReference type="PROSITE" id="PS50928"/>
    </source>
</evidence>
<name>A0A0K2SLI4_LIMPI</name>
<proteinExistence type="inferred from homology"/>
<comment type="subcellular location">
    <subcellularLocation>
        <location evidence="1 7">Cell membrane</location>
        <topology evidence="1 7">Multi-pass membrane protein</topology>
    </subcellularLocation>
</comment>
<dbReference type="PANTHER" id="PTHR30193">
    <property type="entry name" value="ABC TRANSPORTER PERMEASE PROTEIN"/>
    <property type="match status" value="1"/>
</dbReference>
<evidence type="ECO:0000256" key="4">
    <source>
        <dbReference type="ARBA" id="ARBA00022692"/>
    </source>
</evidence>
<feature type="transmembrane region" description="Helical" evidence="7">
    <location>
        <begin position="229"/>
        <end position="251"/>
    </location>
</feature>
<dbReference type="InterPro" id="IPR035906">
    <property type="entry name" value="MetI-like_sf"/>
</dbReference>
<gene>
    <name evidence="9" type="ORF">LIP_2145</name>
</gene>
<dbReference type="GO" id="GO:0055085">
    <property type="term" value="P:transmembrane transport"/>
    <property type="evidence" value="ECO:0007669"/>
    <property type="project" value="InterPro"/>
</dbReference>
<dbReference type="STRING" id="1555112.LIP_2145"/>
<feature type="transmembrane region" description="Helical" evidence="7">
    <location>
        <begin position="122"/>
        <end position="139"/>
    </location>
</feature>
<sequence>MGARAADMPARTAQAVRKPRDRGEIAGWLFLTPALLLNVFVILVPATLTAVLAFTDWDGVGPLRYTGLANFRSLSADPVFWGALANNAKWMLIFLTVPIVMGLVVASMLLTVRRGRNLFQTVYFVPMVVATVISARVWQQMVFHPLSGVLGWLSLHGVNPFGGNPLTDPSTALYAVAFVDNWHWWGFVTVVFFAALRQIDPSLLEAAGIEGAGFWQRLRHVSLPLIRPTILFMMIMTVIWSFLVFDFIYVITQGGPGYSTEVLATLTYKRAFHTFQAGQASAVALVMSALGGVAIAVYVWLQRRGWEV</sequence>
<dbReference type="PATRIC" id="fig|1555112.3.peg.2187"/>
<evidence type="ECO:0000256" key="3">
    <source>
        <dbReference type="ARBA" id="ARBA00022475"/>
    </source>
</evidence>
<keyword evidence="6 7" id="KW-0472">Membrane</keyword>
<keyword evidence="5 7" id="KW-1133">Transmembrane helix</keyword>
<organism evidence="9 10">
    <name type="scientific">Limnochorda pilosa</name>
    <dbReference type="NCBI Taxonomy" id="1555112"/>
    <lineage>
        <taxon>Bacteria</taxon>
        <taxon>Bacillati</taxon>
        <taxon>Bacillota</taxon>
        <taxon>Limnochordia</taxon>
        <taxon>Limnochordales</taxon>
        <taxon>Limnochordaceae</taxon>
        <taxon>Limnochorda</taxon>
    </lineage>
</organism>
<dbReference type="InterPro" id="IPR051393">
    <property type="entry name" value="ABC_transporter_permease"/>
</dbReference>
<dbReference type="AlphaFoldDB" id="A0A0K2SLI4"/>
<comment type="similarity">
    <text evidence="7">Belongs to the binding-protein-dependent transport system permease family.</text>
</comment>
<evidence type="ECO:0000256" key="1">
    <source>
        <dbReference type="ARBA" id="ARBA00004651"/>
    </source>
</evidence>
<dbReference type="Gene3D" id="1.10.3720.10">
    <property type="entry name" value="MetI-like"/>
    <property type="match status" value="1"/>
</dbReference>
<dbReference type="SUPFAM" id="SSF161098">
    <property type="entry name" value="MetI-like"/>
    <property type="match status" value="1"/>
</dbReference>
<dbReference type="PROSITE" id="PS50928">
    <property type="entry name" value="ABC_TM1"/>
    <property type="match status" value="1"/>
</dbReference>
<evidence type="ECO:0000256" key="5">
    <source>
        <dbReference type="ARBA" id="ARBA00022989"/>
    </source>
</evidence>
<dbReference type="RefSeq" id="WP_198409493.1">
    <property type="nucleotide sequence ID" value="NZ_AP014924.1"/>
</dbReference>
<evidence type="ECO:0000313" key="9">
    <source>
        <dbReference type="EMBL" id="BAS27986.1"/>
    </source>
</evidence>
<dbReference type="PANTHER" id="PTHR30193:SF37">
    <property type="entry name" value="INNER MEMBRANE ABC TRANSPORTER PERMEASE PROTEIN YCJO"/>
    <property type="match status" value="1"/>
</dbReference>
<dbReference type="CDD" id="cd06261">
    <property type="entry name" value="TM_PBP2"/>
    <property type="match status" value="1"/>
</dbReference>
<evidence type="ECO:0000256" key="6">
    <source>
        <dbReference type="ARBA" id="ARBA00023136"/>
    </source>
</evidence>
<feature type="transmembrane region" description="Helical" evidence="7">
    <location>
        <begin position="27"/>
        <end position="54"/>
    </location>
</feature>
<accession>A0A0K2SLI4</accession>
<feature type="transmembrane region" description="Helical" evidence="7">
    <location>
        <begin position="172"/>
        <end position="196"/>
    </location>
</feature>
<dbReference type="EMBL" id="AP014924">
    <property type="protein sequence ID" value="BAS27986.1"/>
    <property type="molecule type" value="Genomic_DNA"/>
</dbReference>
<keyword evidence="2 7" id="KW-0813">Transport</keyword>
<protein>
    <submittedName>
        <fullName evidence="9">Sugar-binding protein</fullName>
    </submittedName>
</protein>
<dbReference type="Proteomes" id="UP000065807">
    <property type="component" value="Chromosome"/>
</dbReference>
<keyword evidence="3" id="KW-1003">Cell membrane</keyword>